<evidence type="ECO:0000313" key="3">
    <source>
        <dbReference type="EMBL" id="AFL66809.1"/>
    </source>
</evidence>
<protein>
    <recommendedName>
        <fullName evidence="2">Protein-glutamine gamma-glutamyltransferase-like C-terminal domain-containing protein</fullName>
    </recommendedName>
</protein>
<evidence type="ECO:0000256" key="1">
    <source>
        <dbReference type="SAM" id="Phobius"/>
    </source>
</evidence>
<organism evidence="3 4">
    <name type="scientific">Desulfurococcus amylolyticus DSM 16532</name>
    <dbReference type="NCBI Taxonomy" id="768672"/>
    <lineage>
        <taxon>Archaea</taxon>
        <taxon>Thermoproteota</taxon>
        <taxon>Thermoprotei</taxon>
        <taxon>Desulfurococcales</taxon>
        <taxon>Desulfurococcaceae</taxon>
        <taxon>Desulfurococcus</taxon>
    </lineage>
</organism>
<dbReference type="RefSeq" id="WP_014767709.1">
    <property type="nucleotide sequence ID" value="NC_018001.1"/>
</dbReference>
<dbReference type="AlphaFoldDB" id="I3XS85"/>
<reference evidence="3 4" key="1">
    <citation type="journal article" date="2012" name="J. Bacteriol.">
        <title>Complete Genome Sequence of Desulfurococcus fermentans, a Hyperthermophilic Cellulolytic Crenarchaeon Isolated from a Freshwater Hot Spring in Kamchatka, Russia.</title>
        <authorList>
            <person name="Susanti D."/>
            <person name="Johnson E.F."/>
            <person name="Rodriguez J.R."/>
            <person name="Anderson I."/>
            <person name="Perevalova A.A."/>
            <person name="Kyrpides N."/>
            <person name="Lucas S."/>
            <person name="Han J."/>
            <person name="Lapidus A."/>
            <person name="Cheng J.F."/>
            <person name="Goodwin L."/>
            <person name="Pitluck S."/>
            <person name="Mavrommatis K."/>
            <person name="Peters L."/>
            <person name="Land M.L."/>
            <person name="Hauser L."/>
            <person name="Gopalan V."/>
            <person name="Chan P.P."/>
            <person name="Lowe T.M."/>
            <person name="Atomi H."/>
            <person name="Bonch-Osmolovskaya E.A."/>
            <person name="Woyke T."/>
            <person name="Mukhopadhyay B."/>
        </authorList>
    </citation>
    <scope>NUCLEOTIDE SEQUENCE [LARGE SCALE GENOMIC DNA]</scope>
    <source>
        <strain evidence="3 4">DSM 16532</strain>
    </source>
</reference>
<accession>I3XS85</accession>
<feature type="transmembrane region" description="Helical" evidence="1">
    <location>
        <begin position="448"/>
        <end position="468"/>
    </location>
</feature>
<keyword evidence="1" id="KW-0472">Membrane</keyword>
<feature type="domain" description="Protein-glutamine gamma-glutamyltransferase-like C-terminal" evidence="2">
    <location>
        <begin position="499"/>
        <end position="567"/>
    </location>
</feature>
<sequence length="572" mass="64182" precursor="true">MRGLPALLFTMIILLASLNTSIADYTPDPGPLVVMLIDAINALNKGDCSSVISIADTALSVNTTSGLSYLHTRSWSTLREICIVLRNTSLNPSSNETIYTLYRLKIEAEDVIPGYADSLVNMIANPSTRYRLQRTLYEYLSSLSEILDNLVEGFIKNNVNLEFSLIAPDQVEAGDRLTLTLVFPREVYLEKLGISVKIDGFTNTSLIYIGLNTSMYMLEVDIPDTSTGIYGSISTEGYIVVTAYGFSDNPFVSIQGKRLEVLTEEPPLYFTVPSIIRIHENLTVDVESKAHIPLILNVSMVDDRDETVLLNSSFIVKPGRNEFTINTETLMQGLYTIVFKVSPVGKYLPAQYSKSLLITGILYGMQVDAPRIVIGPPFTVLISINPPSNAGTLIISIKEDDATRLMVNNSANGVLVYQLPIRTALLMEPRYISIKVETIDGEYVSYQFRIYVLNFLSLILTVTALLVLSSISLKEPVLSFANLVEALSRKQGSLSPVTLYRKLVLLLSTYVKPPSSSETLREYYKRASTRIETIAVYLWRFIELYERYLYSRRKPLIEELRRAYEEFRGMIK</sequence>
<keyword evidence="4" id="KW-1185">Reference proteome</keyword>
<dbReference type="Pfam" id="PF13559">
    <property type="entry name" value="DUF4129"/>
    <property type="match status" value="1"/>
</dbReference>
<dbReference type="InterPro" id="IPR025403">
    <property type="entry name" value="TgpA-like_C"/>
</dbReference>
<dbReference type="EMBL" id="CP003321">
    <property type="protein sequence ID" value="AFL66809.1"/>
    <property type="molecule type" value="Genomic_DNA"/>
</dbReference>
<evidence type="ECO:0000313" key="4">
    <source>
        <dbReference type="Proteomes" id="UP000006175"/>
    </source>
</evidence>
<dbReference type="KEGG" id="dfd:Desfe_0921"/>
<dbReference type="eggNOG" id="arCOG11064">
    <property type="taxonomic scope" value="Archaea"/>
</dbReference>
<gene>
    <name evidence="3" type="ORF">Desfe_0921</name>
</gene>
<evidence type="ECO:0000259" key="2">
    <source>
        <dbReference type="Pfam" id="PF13559"/>
    </source>
</evidence>
<dbReference type="HOGENOM" id="CLU_476218_0_0_2"/>
<proteinExistence type="predicted"/>
<dbReference type="GeneID" id="13061297"/>
<dbReference type="Proteomes" id="UP000006175">
    <property type="component" value="Chromosome"/>
</dbReference>
<keyword evidence="1" id="KW-1133">Transmembrane helix</keyword>
<keyword evidence="1" id="KW-0812">Transmembrane</keyword>
<name>I3XS85_DESAM</name>